<evidence type="ECO:0008006" key="3">
    <source>
        <dbReference type="Google" id="ProtNLM"/>
    </source>
</evidence>
<dbReference type="Proteomes" id="UP000016936">
    <property type="component" value="Unassembled WGS sequence"/>
</dbReference>
<dbReference type="Gene3D" id="2.160.20.10">
    <property type="entry name" value="Single-stranded right-handed beta-helix, Pectin lyase-like"/>
    <property type="match status" value="1"/>
</dbReference>
<evidence type="ECO:0000313" key="2">
    <source>
        <dbReference type="Proteomes" id="UP000016936"/>
    </source>
</evidence>
<organism evidence="1 2">
    <name type="scientific">Cochliobolus heterostrophus (strain C5 / ATCC 48332 / race O)</name>
    <name type="common">Southern corn leaf blight fungus</name>
    <name type="synonym">Bipolaris maydis</name>
    <dbReference type="NCBI Taxonomy" id="701091"/>
    <lineage>
        <taxon>Eukaryota</taxon>
        <taxon>Fungi</taxon>
        <taxon>Dikarya</taxon>
        <taxon>Ascomycota</taxon>
        <taxon>Pezizomycotina</taxon>
        <taxon>Dothideomycetes</taxon>
        <taxon>Pleosporomycetidae</taxon>
        <taxon>Pleosporales</taxon>
        <taxon>Pleosporineae</taxon>
        <taxon>Pleosporaceae</taxon>
        <taxon>Bipolaris</taxon>
    </lineage>
</organism>
<evidence type="ECO:0000313" key="1">
    <source>
        <dbReference type="EMBL" id="EMD93166.1"/>
    </source>
</evidence>
<reference evidence="1 2" key="1">
    <citation type="journal article" date="2012" name="PLoS Pathog.">
        <title>Diverse lifestyles and strategies of plant pathogenesis encoded in the genomes of eighteen Dothideomycetes fungi.</title>
        <authorList>
            <person name="Ohm R.A."/>
            <person name="Feau N."/>
            <person name="Henrissat B."/>
            <person name="Schoch C.L."/>
            <person name="Horwitz B.A."/>
            <person name="Barry K.W."/>
            <person name="Condon B.J."/>
            <person name="Copeland A.C."/>
            <person name="Dhillon B."/>
            <person name="Glaser F."/>
            <person name="Hesse C.N."/>
            <person name="Kosti I."/>
            <person name="LaButti K."/>
            <person name="Lindquist E.A."/>
            <person name="Lucas S."/>
            <person name="Salamov A.A."/>
            <person name="Bradshaw R.E."/>
            <person name="Ciuffetti L."/>
            <person name="Hamelin R.C."/>
            <person name="Kema G.H.J."/>
            <person name="Lawrence C."/>
            <person name="Scott J.A."/>
            <person name="Spatafora J.W."/>
            <person name="Turgeon B.G."/>
            <person name="de Wit P.J.G.M."/>
            <person name="Zhong S."/>
            <person name="Goodwin S.B."/>
            <person name="Grigoriev I.V."/>
        </authorList>
    </citation>
    <scope>NUCLEOTIDE SEQUENCE [LARGE SCALE GENOMIC DNA]</scope>
    <source>
        <strain evidence="2">C5 / ATCC 48332 / race O</strain>
    </source>
</reference>
<protein>
    <recommendedName>
        <fullName evidence="3">Pectate lyase superfamily protein domain-containing protein</fullName>
    </recommendedName>
</protein>
<dbReference type="OMA" id="INNGNEH"/>
<dbReference type="OrthoDB" id="509690at2759"/>
<keyword evidence="2" id="KW-1185">Reference proteome</keyword>
<accession>M2UHJ6</accession>
<dbReference type="HOGENOM" id="CLU_027946_0_0_1"/>
<dbReference type="InterPro" id="IPR011050">
    <property type="entry name" value="Pectin_lyase_fold/virulence"/>
</dbReference>
<dbReference type="InterPro" id="IPR012334">
    <property type="entry name" value="Pectin_lyas_fold"/>
</dbReference>
<proteinExistence type="predicted"/>
<dbReference type="EMBL" id="KB445574">
    <property type="protein sequence ID" value="EMD93166.1"/>
    <property type="molecule type" value="Genomic_DNA"/>
</dbReference>
<dbReference type="AlphaFoldDB" id="M2UHJ6"/>
<gene>
    <name evidence="1" type="ORF">COCHEDRAFT_1193465</name>
</gene>
<reference evidence="2" key="2">
    <citation type="journal article" date="2013" name="PLoS Genet.">
        <title>Comparative genome structure, secondary metabolite, and effector coding capacity across Cochliobolus pathogens.</title>
        <authorList>
            <person name="Condon B.J."/>
            <person name="Leng Y."/>
            <person name="Wu D."/>
            <person name="Bushley K.E."/>
            <person name="Ohm R.A."/>
            <person name="Otillar R."/>
            <person name="Martin J."/>
            <person name="Schackwitz W."/>
            <person name="Grimwood J."/>
            <person name="MohdZainudin N."/>
            <person name="Xue C."/>
            <person name="Wang R."/>
            <person name="Manning V.A."/>
            <person name="Dhillon B."/>
            <person name="Tu Z.J."/>
            <person name="Steffenson B.J."/>
            <person name="Salamov A."/>
            <person name="Sun H."/>
            <person name="Lowry S."/>
            <person name="LaButti K."/>
            <person name="Han J."/>
            <person name="Copeland A."/>
            <person name="Lindquist E."/>
            <person name="Barry K."/>
            <person name="Schmutz J."/>
            <person name="Baker S.E."/>
            <person name="Ciuffetti L.M."/>
            <person name="Grigoriev I.V."/>
            <person name="Zhong S."/>
            <person name="Turgeon B.G."/>
        </authorList>
    </citation>
    <scope>NUCLEOTIDE SEQUENCE [LARGE SCALE GENOMIC DNA]</scope>
    <source>
        <strain evidence="2">C5 / ATCC 48332 / race O</strain>
    </source>
</reference>
<dbReference type="STRING" id="701091.M2UHJ6"/>
<dbReference type="SUPFAM" id="SSF51126">
    <property type="entry name" value="Pectin lyase-like"/>
    <property type="match status" value="1"/>
</dbReference>
<sequence>MTPPSMTKVDFLGQILQYKKEWTKKDDKLPDFSYADHPAAYTLRARSGDQTRYIQSALDHISQSGGGVLALETGTYLLITSLMIANGTTLRGAGVGKIILTRKGLESDFLKLGSTIRKQKRHTSVKLTDGYVPTGTNTVRVSDANGLAVGMHLMPYEPPVFASEIGIENLSMIIKPKCSGIPLSDTRCRGFNNHIDIEKFASRTTVTCVVMNRDGVTDRGAGYALDIDIGGSQVLIHNCTTRGAKNAKSYGVATKTLAAGPNACIGYTAMDPIESIQPHQRWAHGFLNEGSNGRGIAVQESW</sequence>
<dbReference type="eggNOG" id="ENOG502RYVX">
    <property type="taxonomic scope" value="Eukaryota"/>
</dbReference>
<name>M2UHJ6_COCH5</name>